<feature type="region of interest" description="Disordered" evidence="1">
    <location>
        <begin position="392"/>
        <end position="411"/>
    </location>
</feature>
<feature type="transmembrane region" description="Helical" evidence="2">
    <location>
        <begin position="361"/>
        <end position="382"/>
    </location>
</feature>
<geneLocation type="plasmid" evidence="4 5">
    <name>unnamed5</name>
</geneLocation>
<reference evidence="4 5" key="2">
    <citation type="journal article" date="2022" name="Arch. Microbiol.">
        <title>Rhodococcus pseudokoreensis sp. nov. isolated from the rhizosphere of young M26 apple rootstocks.</title>
        <authorList>
            <person name="Kampfer P."/>
            <person name="Glaeser S.P."/>
            <person name="Blom J."/>
            <person name="Wolf J."/>
            <person name="Benning S."/>
            <person name="Schloter M."/>
            <person name="Neumann-Schaal M."/>
        </authorList>
    </citation>
    <scope>NUCLEOTIDE SEQUENCE [LARGE SCALE GENOMIC DNA]</scope>
    <source>
        <strain evidence="4 5">R79</strain>
    </source>
</reference>
<keyword evidence="5" id="KW-1185">Reference proteome</keyword>
<dbReference type="SUPFAM" id="SSF58104">
    <property type="entry name" value="Methyl-accepting chemotaxis protein (MCP) signaling domain"/>
    <property type="match status" value="1"/>
</dbReference>
<evidence type="ECO:0000256" key="2">
    <source>
        <dbReference type="SAM" id="Phobius"/>
    </source>
</evidence>
<evidence type="ECO:0008006" key="6">
    <source>
        <dbReference type="Google" id="ProtNLM"/>
    </source>
</evidence>
<organism evidence="4 5">
    <name type="scientific">Rhodococcus pseudokoreensis</name>
    <dbReference type="NCBI Taxonomy" id="2811421"/>
    <lineage>
        <taxon>Bacteria</taxon>
        <taxon>Bacillati</taxon>
        <taxon>Actinomycetota</taxon>
        <taxon>Actinomycetes</taxon>
        <taxon>Mycobacteriales</taxon>
        <taxon>Nocardiaceae</taxon>
        <taxon>Rhodococcus</taxon>
    </lineage>
</organism>
<evidence type="ECO:0000256" key="1">
    <source>
        <dbReference type="SAM" id="MobiDB-lite"/>
    </source>
</evidence>
<keyword evidence="2" id="KW-1133">Transmembrane helix</keyword>
<feature type="signal peptide" evidence="3">
    <location>
        <begin position="1"/>
        <end position="26"/>
    </location>
</feature>
<gene>
    <name evidence="4" type="ORF">JWS13_01495</name>
</gene>
<keyword evidence="4" id="KW-0614">Plasmid</keyword>
<feature type="region of interest" description="Disordered" evidence="1">
    <location>
        <begin position="103"/>
        <end position="239"/>
    </location>
</feature>
<dbReference type="PANTHER" id="PTHR46007">
    <property type="entry name" value="MEDIATOR OF RNA POLYMERASE II TRANSCRIPTION SUBUNIT 12"/>
    <property type="match status" value="1"/>
</dbReference>
<dbReference type="EMBL" id="CP070614">
    <property type="protein sequence ID" value="QSE87357.1"/>
    <property type="molecule type" value="Genomic_DNA"/>
</dbReference>
<dbReference type="RefSeq" id="WP_206004053.1">
    <property type="nucleotide sequence ID" value="NZ_CP070614.1"/>
</dbReference>
<protein>
    <recommendedName>
        <fullName evidence="6">Ig-like domain (Group 3)</fullName>
    </recommendedName>
</protein>
<evidence type="ECO:0000313" key="4">
    <source>
        <dbReference type="EMBL" id="QSE87357.1"/>
    </source>
</evidence>
<dbReference type="PANTHER" id="PTHR46007:SF12">
    <property type="entry name" value="C2H2-TYPE DOMAIN-CONTAINING PROTEIN-RELATED"/>
    <property type="match status" value="1"/>
</dbReference>
<feature type="compositionally biased region" description="Low complexity" evidence="1">
    <location>
        <begin position="103"/>
        <end position="192"/>
    </location>
</feature>
<name>A0A974ZRF3_9NOCA</name>
<keyword evidence="2" id="KW-0472">Membrane</keyword>
<feature type="region of interest" description="Disordered" evidence="1">
    <location>
        <begin position="37"/>
        <end position="89"/>
    </location>
</feature>
<evidence type="ECO:0000256" key="3">
    <source>
        <dbReference type="SAM" id="SignalP"/>
    </source>
</evidence>
<keyword evidence="2" id="KW-0812">Transmembrane</keyword>
<dbReference type="Proteomes" id="UP000662986">
    <property type="component" value="Plasmid unnamed5"/>
</dbReference>
<reference evidence="4 5" key="1">
    <citation type="journal article" date="2021" name="Microbiol. Resour. Announc.">
        <title>Complete Genome Sequences of Two Rhodococcus sp. Strains with Large and Linear Chromosomes, Isolated from Apple Rhizosphere.</title>
        <authorList>
            <person name="Benning S."/>
            <person name="Brugnone N."/>
            <person name="Siani R."/>
            <person name="Kublik S."/>
            <person name="Schloter M."/>
            <person name="Rad V."/>
        </authorList>
    </citation>
    <scope>NUCLEOTIDE SEQUENCE [LARGE SCALE GENOMIC DNA]</scope>
    <source>
        <strain evidence="4 5">R79</strain>
    </source>
</reference>
<accession>A0A974ZRF3</accession>
<feature type="chain" id="PRO_5047279755" description="Ig-like domain (Group 3)" evidence="3">
    <location>
        <begin position="27"/>
        <end position="411"/>
    </location>
</feature>
<keyword evidence="3" id="KW-0732">Signal</keyword>
<proteinExistence type="predicted"/>
<feature type="compositionally biased region" description="Pro residues" evidence="1">
    <location>
        <begin position="200"/>
        <end position="211"/>
    </location>
</feature>
<evidence type="ECO:0000313" key="5">
    <source>
        <dbReference type="Proteomes" id="UP000662986"/>
    </source>
</evidence>
<feature type="compositionally biased region" description="Pro residues" evidence="1">
    <location>
        <begin position="42"/>
        <end position="51"/>
    </location>
</feature>
<dbReference type="InterPro" id="IPR051647">
    <property type="entry name" value="Mediator_comp_sub12"/>
</dbReference>
<sequence length="411" mass="43748">MVMSTLGVVGALGFFGFLSGPPLAVAAPHSVATDGVRQQPVAPWPTMPQLPLPGLGESLDPAPYPAADHQQPICVPGSVQCSPPPLEIPQEPQLQIDELPQLPQQQQQQYEEIPQLPQQQQQQYEEIPQLPQQQQQQYEEIPQLPQQQQQQYEEIPQLPQQQQQQYEEIPQLPQQQQQQQQQQYEELPQQQQNGGTVCSPPNPLCTPPEIPPLRTNEGICDPPCTPAREIPDSPSLGPIPSPVVPVPGPIVPVPGAAPVPAVPGVVIPGAAEPIPVQGLELSDPAVAPGALVTASGSGCPPGAGVALSVEGVRAGETQADAAGAFEAPINPVVADVGRHQVSAECGPVLTAPLDIVLVSQATGSTATSVVIVFFLLIGLLLYRRRLLTPQSYRAQPQSDLEEPQPDLGERS</sequence>